<proteinExistence type="predicted"/>
<organism evidence="1 2">
    <name type="scientific">Neisseria macacae ATCC 33926</name>
    <dbReference type="NCBI Taxonomy" id="997348"/>
    <lineage>
        <taxon>Bacteria</taxon>
        <taxon>Pseudomonadati</taxon>
        <taxon>Pseudomonadota</taxon>
        <taxon>Betaproteobacteria</taxon>
        <taxon>Neisseriales</taxon>
        <taxon>Neisseriaceae</taxon>
        <taxon>Neisseria</taxon>
    </lineage>
</organism>
<protein>
    <submittedName>
        <fullName evidence="1">Uncharacterized protein</fullName>
    </submittedName>
</protein>
<name>A0AA36ULF9_9NEIS</name>
<comment type="caution">
    <text evidence="1">The sequence shown here is derived from an EMBL/GenBank/DDBJ whole genome shotgun (WGS) entry which is preliminary data.</text>
</comment>
<dbReference type="EMBL" id="AFQE01000022">
    <property type="protein sequence ID" value="EGQ78213.1"/>
    <property type="molecule type" value="Genomic_DNA"/>
</dbReference>
<dbReference type="AlphaFoldDB" id="A0AA36ULF9"/>
<evidence type="ECO:0000313" key="1">
    <source>
        <dbReference type="EMBL" id="EGQ78213.1"/>
    </source>
</evidence>
<gene>
    <name evidence="1" type="ORF">HMPREF9418_0438</name>
</gene>
<accession>A0AA36ULF9</accession>
<sequence length="53" mass="6054">MSLEMEKAGICGKQNPACLGRLKMARTSPRLEGGSTRFQVFRRPFVQTVKRWV</sequence>
<reference evidence="1 2" key="1">
    <citation type="submission" date="2011-05" db="EMBL/GenBank/DDBJ databases">
        <authorList>
            <person name="Muzny D."/>
            <person name="Qin X."/>
            <person name="Deng J."/>
            <person name="Jiang H."/>
            <person name="Liu Y."/>
            <person name="Qu J."/>
            <person name="Song X.-Z."/>
            <person name="Zhang L."/>
            <person name="Thornton R."/>
            <person name="Coyle M."/>
            <person name="Francisco L."/>
            <person name="Jackson L."/>
            <person name="Javaid M."/>
            <person name="Korchina V."/>
            <person name="Kovar C."/>
            <person name="Mata R."/>
            <person name="Mathew T."/>
            <person name="Ngo R."/>
            <person name="Nguyen L."/>
            <person name="Nguyen N."/>
            <person name="Okwuonu G."/>
            <person name="Ongeri F."/>
            <person name="Pham C."/>
            <person name="Simmons D."/>
            <person name="Wilczek-Boney K."/>
            <person name="Hale W."/>
            <person name="Jakkamsetti A."/>
            <person name="Pham P."/>
            <person name="Ruth R."/>
            <person name="San Lucas F."/>
            <person name="Warren J."/>
            <person name="Zhang J."/>
            <person name="Zhao Z."/>
            <person name="Zhou C."/>
            <person name="Zhu D."/>
            <person name="Lee S."/>
            <person name="Bess C."/>
            <person name="Blankenburg K."/>
            <person name="Forbes L."/>
            <person name="Fu Q."/>
            <person name="Gubbala S."/>
            <person name="Hirani K."/>
            <person name="Jayaseelan J.C."/>
            <person name="Lara F."/>
            <person name="Munidasa M."/>
            <person name="Palculict T."/>
            <person name="Patil S."/>
            <person name="Pu L.-L."/>
            <person name="Saada N."/>
            <person name="Tang L."/>
            <person name="Weissenberger G."/>
            <person name="Zhu Y."/>
            <person name="Hemphill L."/>
            <person name="Shang Y."/>
            <person name="Youmans B."/>
            <person name="Ayvaz T."/>
            <person name="Ross M."/>
            <person name="Santibanez J."/>
            <person name="Aqrawi P."/>
            <person name="Gross S."/>
            <person name="Joshi V."/>
            <person name="Fowler G."/>
            <person name="Nazareth L."/>
            <person name="Reid J."/>
            <person name="Worley K."/>
            <person name="Petrosino J."/>
            <person name="Highlander S."/>
            <person name="Gibbs R."/>
        </authorList>
    </citation>
    <scope>NUCLEOTIDE SEQUENCE [LARGE SCALE GENOMIC DNA]</scope>
    <source>
        <strain evidence="1 2">ATCC 33926</strain>
    </source>
</reference>
<dbReference type="Proteomes" id="UP000004982">
    <property type="component" value="Unassembled WGS sequence"/>
</dbReference>
<evidence type="ECO:0000313" key="2">
    <source>
        <dbReference type="Proteomes" id="UP000004982"/>
    </source>
</evidence>